<dbReference type="EMBL" id="JACIFH010000001">
    <property type="protein sequence ID" value="MBB4138354.1"/>
    <property type="molecule type" value="Genomic_DNA"/>
</dbReference>
<accession>A0AA40SLL0</accession>
<evidence type="ECO:0000256" key="1">
    <source>
        <dbReference type="SAM" id="MobiDB-lite"/>
    </source>
</evidence>
<proteinExistence type="predicted"/>
<feature type="compositionally biased region" description="Polar residues" evidence="1">
    <location>
        <begin position="56"/>
        <end position="65"/>
    </location>
</feature>
<dbReference type="Proteomes" id="UP000549113">
    <property type="component" value="Unassembled WGS sequence"/>
</dbReference>
<dbReference type="AlphaFoldDB" id="A0AA40SLL0"/>
<keyword evidence="3" id="KW-1185">Reference proteome</keyword>
<gene>
    <name evidence="2" type="ORF">BKA10_000148</name>
</gene>
<evidence type="ECO:0000313" key="2">
    <source>
        <dbReference type="EMBL" id="MBB4138354.1"/>
    </source>
</evidence>
<reference evidence="2 3" key="1">
    <citation type="submission" date="2020-08" db="EMBL/GenBank/DDBJ databases">
        <title>Sequencing the genomes of 1000 actinobacteria strains.</title>
        <authorList>
            <person name="Klenk H.-P."/>
        </authorList>
    </citation>
    <scope>NUCLEOTIDE SEQUENCE [LARGE SCALE GENOMIC DNA]</scope>
    <source>
        <strain evidence="2 3">DSM 19600</strain>
    </source>
</reference>
<feature type="region of interest" description="Disordered" evidence="1">
    <location>
        <begin position="51"/>
        <end position="70"/>
    </location>
</feature>
<protein>
    <submittedName>
        <fullName evidence="2">Multidrug efflux pump subunit AcrA (Membrane-fusion protein)</fullName>
    </submittedName>
</protein>
<name>A0AA40SLL0_9MICO</name>
<comment type="caution">
    <text evidence="2">The sequence shown here is derived from an EMBL/GenBank/DDBJ whole genome shotgun (WGS) entry which is preliminary data.</text>
</comment>
<sequence>MNAAEAAAAAEEAALAKAKTDAEYAKQQAAIQKQQQKEAAAAQKEYERLMKATAGKNRTTRSTAKSPIDEILGSKATQTILGGVIRGMFGTGRR</sequence>
<evidence type="ECO:0000313" key="3">
    <source>
        <dbReference type="Proteomes" id="UP000549113"/>
    </source>
</evidence>
<organism evidence="2 3">
    <name type="scientific">Microbacterium invictum</name>
    <dbReference type="NCBI Taxonomy" id="515415"/>
    <lineage>
        <taxon>Bacteria</taxon>
        <taxon>Bacillati</taxon>
        <taxon>Actinomycetota</taxon>
        <taxon>Actinomycetes</taxon>
        <taxon>Micrococcales</taxon>
        <taxon>Microbacteriaceae</taxon>
        <taxon>Microbacterium</taxon>
    </lineage>
</organism>